<dbReference type="RefSeq" id="WP_163694217.1">
    <property type="nucleotide sequence ID" value="NZ_FXTW01000007.1"/>
</dbReference>
<name>A0A6P0UEQ8_9FLAO</name>
<accession>A0A6P0UEQ8</accession>
<reference evidence="2 3" key="1">
    <citation type="submission" date="2020-01" db="EMBL/GenBank/DDBJ databases">
        <title>Muriicola jejuensis KCTC 22299.</title>
        <authorList>
            <person name="Wang G."/>
        </authorList>
    </citation>
    <scope>NUCLEOTIDE SEQUENCE [LARGE SCALE GENOMIC DNA]</scope>
    <source>
        <strain evidence="2 3">KCTC 22299</strain>
    </source>
</reference>
<evidence type="ECO:0000313" key="2">
    <source>
        <dbReference type="EMBL" id="NER11761.1"/>
    </source>
</evidence>
<evidence type="ECO:0000256" key="1">
    <source>
        <dbReference type="SAM" id="SignalP"/>
    </source>
</evidence>
<dbReference type="AlphaFoldDB" id="A0A6P0UEQ8"/>
<evidence type="ECO:0008006" key="4">
    <source>
        <dbReference type="Google" id="ProtNLM"/>
    </source>
</evidence>
<dbReference type="PROSITE" id="PS51257">
    <property type="entry name" value="PROKAR_LIPOPROTEIN"/>
    <property type="match status" value="1"/>
</dbReference>
<gene>
    <name evidence="2" type="ORF">GWK09_14615</name>
</gene>
<evidence type="ECO:0000313" key="3">
    <source>
        <dbReference type="Proteomes" id="UP000468443"/>
    </source>
</evidence>
<feature type="signal peptide" evidence="1">
    <location>
        <begin position="1"/>
        <end position="21"/>
    </location>
</feature>
<organism evidence="2 3">
    <name type="scientific">Muriicola jejuensis</name>
    <dbReference type="NCBI Taxonomy" id="504488"/>
    <lineage>
        <taxon>Bacteria</taxon>
        <taxon>Pseudomonadati</taxon>
        <taxon>Bacteroidota</taxon>
        <taxon>Flavobacteriia</taxon>
        <taxon>Flavobacteriales</taxon>
        <taxon>Flavobacteriaceae</taxon>
        <taxon>Muriicola</taxon>
    </lineage>
</organism>
<sequence>MKFYSIIVFASLALVSCYSQSKNLDLKQKAINNQDPSKWNMEMFEADRSESTEFNGPMPLTAYPVESYKFNVASSIIKFKIGEHHFTGISFGENVPDAEGNYSPNYKANVIFYTGNAYESLPNLVNSRNAPYLTFQGSMGNSKFLGLYSPDGSGYVFVNMKLFDLRFGKTVIIFQKENEWFYYLQTEDKLESADQKDSFIDKIKLNKSVQEMLERLGV</sequence>
<keyword evidence="1" id="KW-0732">Signal</keyword>
<proteinExistence type="predicted"/>
<protein>
    <recommendedName>
        <fullName evidence="4">Lipoprotein</fullName>
    </recommendedName>
</protein>
<comment type="caution">
    <text evidence="2">The sequence shown here is derived from an EMBL/GenBank/DDBJ whole genome shotgun (WGS) entry which is preliminary data.</text>
</comment>
<dbReference type="Proteomes" id="UP000468443">
    <property type="component" value="Unassembled WGS sequence"/>
</dbReference>
<dbReference type="EMBL" id="JAABOP010000007">
    <property type="protein sequence ID" value="NER11761.1"/>
    <property type="molecule type" value="Genomic_DNA"/>
</dbReference>
<feature type="chain" id="PRO_5026801727" description="Lipoprotein" evidence="1">
    <location>
        <begin position="22"/>
        <end position="218"/>
    </location>
</feature>
<keyword evidence="3" id="KW-1185">Reference proteome</keyword>